<evidence type="ECO:0000313" key="8">
    <source>
        <dbReference type="EMBL" id="AGI27072.1"/>
    </source>
</evidence>
<dbReference type="Gene3D" id="3.40.50.300">
    <property type="entry name" value="P-loop containing nucleotide triphosphate hydrolases"/>
    <property type="match status" value="1"/>
</dbReference>
<keyword evidence="4" id="KW-0239">DNA-directed DNA polymerase</keyword>
<dbReference type="EMBL" id="CP004358">
    <property type="protein sequence ID" value="AGI27072.1"/>
    <property type="molecule type" value="Genomic_DNA"/>
</dbReference>
<protein>
    <recommendedName>
        <fullName evidence="7">DNA polymerase III subunit delta</fullName>
        <ecNumber evidence="7">2.7.7.7</ecNumber>
    </recommendedName>
</protein>
<dbReference type="GO" id="GO:0006261">
    <property type="term" value="P:DNA-templated DNA replication"/>
    <property type="evidence" value="ECO:0007669"/>
    <property type="project" value="TreeGrafter"/>
</dbReference>
<dbReference type="NCBIfam" id="TIGR01128">
    <property type="entry name" value="holA"/>
    <property type="match status" value="1"/>
</dbReference>
<keyword evidence="1" id="KW-0808">Transferase</keyword>
<dbReference type="GO" id="GO:0003677">
    <property type="term" value="F:DNA binding"/>
    <property type="evidence" value="ECO:0007669"/>
    <property type="project" value="InterPro"/>
</dbReference>
<accession>A0A8D4BUI3</accession>
<dbReference type="Gene3D" id="1.10.8.60">
    <property type="match status" value="1"/>
</dbReference>
<name>A0A8D4BUI3_9GAMM</name>
<dbReference type="GO" id="GO:0009360">
    <property type="term" value="C:DNA polymerase III complex"/>
    <property type="evidence" value="ECO:0007669"/>
    <property type="project" value="UniProtKB-UniRule"/>
</dbReference>
<dbReference type="PANTHER" id="PTHR34388">
    <property type="entry name" value="DNA POLYMERASE III SUBUNIT DELTA"/>
    <property type="match status" value="1"/>
</dbReference>
<dbReference type="CDD" id="cd18138">
    <property type="entry name" value="HLD_clamp_pol_III_delta"/>
    <property type="match status" value="1"/>
</dbReference>
<dbReference type="KEGG" id="pld:PalTV_074"/>
<evidence type="ECO:0000256" key="7">
    <source>
        <dbReference type="NCBIfam" id="TIGR01128"/>
    </source>
</evidence>
<proteinExistence type="inferred from homology"/>
<dbReference type="Gene3D" id="1.20.272.10">
    <property type="match status" value="1"/>
</dbReference>
<dbReference type="InterPro" id="IPR005790">
    <property type="entry name" value="DNA_polIII_delta"/>
</dbReference>
<evidence type="ECO:0000256" key="1">
    <source>
        <dbReference type="ARBA" id="ARBA00022679"/>
    </source>
</evidence>
<keyword evidence="2" id="KW-0548">Nucleotidyltransferase</keyword>
<evidence type="ECO:0000256" key="6">
    <source>
        <dbReference type="ARBA" id="ARBA00049244"/>
    </source>
</evidence>
<dbReference type="Proteomes" id="UP000012083">
    <property type="component" value="Chromosome"/>
</dbReference>
<comment type="catalytic activity">
    <reaction evidence="6">
        <text>DNA(n) + a 2'-deoxyribonucleoside 5'-triphosphate = DNA(n+1) + diphosphate</text>
        <dbReference type="Rhea" id="RHEA:22508"/>
        <dbReference type="Rhea" id="RHEA-COMP:17339"/>
        <dbReference type="Rhea" id="RHEA-COMP:17340"/>
        <dbReference type="ChEBI" id="CHEBI:33019"/>
        <dbReference type="ChEBI" id="CHEBI:61560"/>
        <dbReference type="ChEBI" id="CHEBI:173112"/>
        <dbReference type="EC" id="2.7.7.7"/>
    </reaction>
</comment>
<dbReference type="InterPro" id="IPR008921">
    <property type="entry name" value="DNA_pol3_clamp-load_cplx_C"/>
</dbReference>
<keyword evidence="3" id="KW-0235">DNA replication</keyword>
<evidence type="ECO:0000256" key="3">
    <source>
        <dbReference type="ARBA" id="ARBA00022705"/>
    </source>
</evidence>
<sequence length="278" mass="32056">MIRAKLNSLGRVERKVIYIEKEKSWCKKILEVSTNLSLFAIIKLIEIQIIRLPPNIQYIKVYAKLLMSNNIFLLIRTPHLSYKIQQKKWFKELESISVFVPIFKIEDISGWIFNRAAKKHQISLDINAISILKQCYEGNLIALDQALANLKLIYPNNTFLKAQDILNTITDYSRFNVIDLLDACILGDTKRCIHIIQVLQISEFDVSIILWNLISELRILLSAGSKKLKHKLALQRLSIYSIHNMLLFAQKLDNAIKNEDNIPIWVSLTNLALMLAGV</sequence>
<comment type="similarity">
    <text evidence="5">Belongs to the DNA polymerase HolA subunit family.</text>
</comment>
<reference evidence="8 9" key="1">
    <citation type="journal article" date="2013" name="Genome Biol. Evol.">
        <title>The evolution of genomic instability in the obligate endosymbionts of whiteflies.</title>
        <authorList>
            <person name="Sloan D.B."/>
            <person name="Moran N.A."/>
        </authorList>
    </citation>
    <scope>NUCLEOTIDE SEQUENCE [LARGE SCALE GENOMIC DNA]</scope>
    <source>
        <strain evidence="8 9">TV</strain>
    </source>
</reference>
<dbReference type="AlphaFoldDB" id="A0A8D4BUI3"/>
<organism evidence="8 9">
    <name type="scientific">Candidatus Portiera aleyrodidarum TV</name>
    <dbReference type="NCBI Taxonomy" id="1297582"/>
    <lineage>
        <taxon>Bacteria</taxon>
        <taxon>Pseudomonadati</taxon>
        <taxon>Pseudomonadota</taxon>
        <taxon>Gammaproteobacteria</taxon>
        <taxon>Candidatus Johnevansiales</taxon>
        <taxon>Candidatus Johnevansiaceae</taxon>
        <taxon>Candidatus Portiera</taxon>
    </lineage>
</organism>
<evidence type="ECO:0000313" key="9">
    <source>
        <dbReference type="Proteomes" id="UP000012083"/>
    </source>
</evidence>
<dbReference type="SUPFAM" id="SSF48019">
    <property type="entry name" value="post-AAA+ oligomerization domain-like"/>
    <property type="match status" value="1"/>
</dbReference>
<dbReference type="PANTHER" id="PTHR34388:SF1">
    <property type="entry name" value="DNA POLYMERASE III SUBUNIT DELTA"/>
    <property type="match status" value="1"/>
</dbReference>
<evidence type="ECO:0000256" key="5">
    <source>
        <dbReference type="ARBA" id="ARBA00034754"/>
    </source>
</evidence>
<dbReference type="GO" id="GO:0003887">
    <property type="term" value="F:DNA-directed DNA polymerase activity"/>
    <property type="evidence" value="ECO:0007669"/>
    <property type="project" value="UniProtKB-UniRule"/>
</dbReference>
<dbReference type="EC" id="2.7.7.7" evidence="7"/>
<dbReference type="InterPro" id="IPR027417">
    <property type="entry name" value="P-loop_NTPase"/>
</dbReference>
<gene>
    <name evidence="8" type="primary">holA</name>
    <name evidence="8" type="ORF">PalTV_074</name>
</gene>
<evidence type="ECO:0000256" key="4">
    <source>
        <dbReference type="ARBA" id="ARBA00022932"/>
    </source>
</evidence>
<dbReference type="SUPFAM" id="SSF52540">
    <property type="entry name" value="P-loop containing nucleoside triphosphate hydrolases"/>
    <property type="match status" value="1"/>
</dbReference>
<evidence type="ECO:0000256" key="2">
    <source>
        <dbReference type="ARBA" id="ARBA00022695"/>
    </source>
</evidence>